<feature type="domain" description="Peptidase M16 C-terminal" evidence="11">
    <location>
        <begin position="732"/>
        <end position="912"/>
    </location>
</feature>
<dbReference type="EMBL" id="CP018911">
    <property type="protein sequence ID" value="AZU05173.1"/>
    <property type="molecule type" value="Genomic_DNA"/>
</dbReference>
<keyword evidence="9" id="KW-0732">Signal</keyword>
<name>A0A3T0ED30_9PROT</name>
<dbReference type="PANTHER" id="PTHR43690:SF17">
    <property type="entry name" value="PROTEIN YHJJ"/>
    <property type="match status" value="1"/>
</dbReference>
<dbReference type="Pfam" id="PF05193">
    <property type="entry name" value="Peptidase_M16_C"/>
    <property type="match status" value="2"/>
</dbReference>
<evidence type="ECO:0000256" key="4">
    <source>
        <dbReference type="ARBA" id="ARBA00022723"/>
    </source>
</evidence>
<evidence type="ECO:0000256" key="3">
    <source>
        <dbReference type="ARBA" id="ARBA00022670"/>
    </source>
</evidence>
<evidence type="ECO:0000256" key="1">
    <source>
        <dbReference type="ARBA" id="ARBA00001947"/>
    </source>
</evidence>
<dbReference type="GO" id="GO:0006508">
    <property type="term" value="P:proteolysis"/>
    <property type="evidence" value="ECO:0007669"/>
    <property type="project" value="UniProtKB-KW"/>
</dbReference>
<dbReference type="Gene3D" id="3.30.830.10">
    <property type="entry name" value="Metalloenzyme, LuxS/M16 peptidase-like"/>
    <property type="match status" value="4"/>
</dbReference>
<evidence type="ECO:0000256" key="7">
    <source>
        <dbReference type="ARBA" id="ARBA00023049"/>
    </source>
</evidence>
<keyword evidence="7" id="KW-0482">Metalloprotease</keyword>
<dbReference type="GO" id="GO:0046872">
    <property type="term" value="F:metal ion binding"/>
    <property type="evidence" value="ECO:0007669"/>
    <property type="project" value="UniProtKB-KW"/>
</dbReference>
<dbReference type="PROSITE" id="PS00143">
    <property type="entry name" value="INSULINASE"/>
    <property type="match status" value="1"/>
</dbReference>
<accession>A0A3T0ED30</accession>
<keyword evidence="5" id="KW-0378">Hydrolase</keyword>
<evidence type="ECO:0000256" key="2">
    <source>
        <dbReference type="ARBA" id="ARBA00007261"/>
    </source>
</evidence>
<feature type="domain" description="Peptidase M16 C-terminal" evidence="11">
    <location>
        <begin position="244"/>
        <end position="439"/>
    </location>
</feature>
<dbReference type="InterPro" id="IPR001431">
    <property type="entry name" value="Pept_M16_Zn_BS"/>
</dbReference>
<keyword evidence="13" id="KW-1185">Reference proteome</keyword>
<dbReference type="Proteomes" id="UP000286954">
    <property type="component" value="Chromosome"/>
</dbReference>
<dbReference type="SUPFAM" id="SSF63411">
    <property type="entry name" value="LuxS/MPP-like metallohydrolase"/>
    <property type="match status" value="4"/>
</dbReference>
<evidence type="ECO:0000256" key="8">
    <source>
        <dbReference type="RuleBase" id="RU004447"/>
    </source>
</evidence>
<evidence type="ECO:0000256" key="9">
    <source>
        <dbReference type="SAM" id="SignalP"/>
    </source>
</evidence>
<evidence type="ECO:0000259" key="11">
    <source>
        <dbReference type="Pfam" id="PF05193"/>
    </source>
</evidence>
<dbReference type="InterPro" id="IPR050626">
    <property type="entry name" value="Peptidase_M16"/>
</dbReference>
<dbReference type="InterPro" id="IPR007863">
    <property type="entry name" value="Peptidase_M16_C"/>
</dbReference>
<evidence type="ECO:0000256" key="5">
    <source>
        <dbReference type="ARBA" id="ARBA00022801"/>
    </source>
</evidence>
<keyword evidence="6" id="KW-0862">Zinc</keyword>
<dbReference type="Pfam" id="PF00675">
    <property type="entry name" value="Peptidase_M16"/>
    <property type="match status" value="1"/>
</dbReference>
<protein>
    <submittedName>
        <fullName evidence="12">Peptidase M16 domain-containing protein</fullName>
    </submittedName>
</protein>
<dbReference type="InterPro" id="IPR011765">
    <property type="entry name" value="Pept_M16_N"/>
</dbReference>
<dbReference type="AlphaFoldDB" id="A0A3T0ED30"/>
<proteinExistence type="inferred from homology"/>
<keyword evidence="3" id="KW-0645">Protease</keyword>
<evidence type="ECO:0000313" key="13">
    <source>
        <dbReference type="Proteomes" id="UP000286954"/>
    </source>
</evidence>
<keyword evidence="4" id="KW-0479">Metal-binding</keyword>
<sequence>MMNAAMIRGNSMNIVHAGKGLLASLLFLALAACADDPAQTGQRPADETARSGVETEFAHLTSGIPADPGMRFGQLDNGMRYVIMPNSTPSGTAALRLVFNVGSLAEAEHQRGLAHFIEHMAFNGTTNVPEGEMIPLLERYGLAFGPDTNAFTGQQVVGYQLDLPSVEEQILKTGLFLMRETATEMVMDPEAIEAERGVIRGEMRFRDTPIQRFLMSYYGFLYPDTLVSERSPIGTLDVINNAPREAFIEYYEDFYVPQRALLVVTGDVDAGTVEAMIRDGFEIELPGLEVSAVDGFSTWEAPADAPAHPDIGTVSAVDAPRFGYFHDPEVFTLINYDVVVPGASRADSAQARVDSTLRQLGNAIVQRRLQSQINSGLSPLVQASFSYSNDFDLAHRAGVFAVSSPERWREGLAVIEQEVRRAMEHGFSQAELDEQMSNLRTSVRNSVNAARTRRTPQLADGIWQGWLGERTLNHPSWQAEWLEASEEQLTLENVEAAFRAIWAAAPPQIYVAVNEPLEDGEAAVRQAWQESQSTPVDPLDDAGATEFAYTDFGPAGEVVSRGHVEDLDFHQVVFANGVRLNVKQTDFEDNIIRIRAEFGAGDLTPQPTPAAGTILGAVFGGGGLEAHDRDELQRLFAGRSVGYGLGVGAESFSFTSSTTPEDFELQMQVLTAFMVAPGWRDDGLSQFRSIAEELRRGQNAQAVQVAVNRVSRMLRSGDPRWGFPERAEIEAFTMDHARALVAEALSSAPLEITIVGDITPDDAIAMTASTFGALPARAESWPDYDDARQLRFPDPRRDPAIVEFNGQPDSGMANIYWPLGDAFDARRARALDLMAEVYSLKATERFREQEGATYSPIVSSQASIIFPDFGFLWVGLDVDRSEVERMYGIADELAAAMASGDISEDELQRARQPVLERLSQGMESNPMWLGQISRSQAYPERLDRLRTAVEDYNAVTVDEITALAGELLLPERAYRVSILPRAAAPASE</sequence>
<evidence type="ECO:0000256" key="6">
    <source>
        <dbReference type="ARBA" id="ARBA00022833"/>
    </source>
</evidence>
<dbReference type="KEGG" id="gak:X907_2662"/>
<dbReference type="PANTHER" id="PTHR43690">
    <property type="entry name" value="NARDILYSIN"/>
    <property type="match status" value="1"/>
</dbReference>
<reference evidence="12 13" key="1">
    <citation type="submission" date="2016-12" db="EMBL/GenBank/DDBJ databases">
        <title>The genome of dimorphic prosthecate Glycocaulis alkaliphilus 6b-8t, isolated from crude oil dictates its adaptability in petroleum environments.</title>
        <authorList>
            <person name="Wu X.-L."/>
            <person name="Geng S."/>
        </authorList>
    </citation>
    <scope>NUCLEOTIDE SEQUENCE [LARGE SCALE GENOMIC DNA]</scope>
    <source>
        <strain evidence="12 13">6B-8</strain>
    </source>
</reference>
<comment type="similarity">
    <text evidence="2 8">Belongs to the peptidase M16 family.</text>
</comment>
<gene>
    <name evidence="12" type="ORF">X907_2662</name>
</gene>
<dbReference type="InterPro" id="IPR011249">
    <property type="entry name" value="Metalloenz_LuxS/M16"/>
</dbReference>
<dbReference type="GO" id="GO:0004222">
    <property type="term" value="F:metalloendopeptidase activity"/>
    <property type="evidence" value="ECO:0007669"/>
    <property type="project" value="InterPro"/>
</dbReference>
<organism evidence="12 13">
    <name type="scientific">Glycocaulis alkaliphilus</name>
    <dbReference type="NCBI Taxonomy" id="1434191"/>
    <lineage>
        <taxon>Bacteria</taxon>
        <taxon>Pseudomonadati</taxon>
        <taxon>Pseudomonadota</taxon>
        <taxon>Alphaproteobacteria</taxon>
        <taxon>Maricaulales</taxon>
        <taxon>Maricaulaceae</taxon>
        <taxon>Glycocaulis</taxon>
    </lineage>
</organism>
<feature type="signal peptide" evidence="9">
    <location>
        <begin position="1"/>
        <end position="34"/>
    </location>
</feature>
<comment type="cofactor">
    <cofactor evidence="1">
        <name>Zn(2+)</name>
        <dbReference type="ChEBI" id="CHEBI:29105"/>
    </cofactor>
</comment>
<feature type="domain" description="Peptidase M16 N-terminal" evidence="10">
    <location>
        <begin position="81"/>
        <end position="203"/>
    </location>
</feature>
<feature type="chain" id="PRO_5018972340" evidence="9">
    <location>
        <begin position="35"/>
        <end position="988"/>
    </location>
</feature>
<evidence type="ECO:0000259" key="10">
    <source>
        <dbReference type="Pfam" id="PF00675"/>
    </source>
</evidence>
<evidence type="ECO:0000313" key="12">
    <source>
        <dbReference type="EMBL" id="AZU05173.1"/>
    </source>
</evidence>